<dbReference type="Gene3D" id="3.30.1490.20">
    <property type="entry name" value="ATP-grasp fold, A domain"/>
    <property type="match status" value="1"/>
</dbReference>
<keyword evidence="1" id="KW-0436">Ligase</keyword>
<dbReference type="Gene3D" id="3.30.470.20">
    <property type="entry name" value="ATP-grasp fold, B domain"/>
    <property type="match status" value="1"/>
</dbReference>
<dbReference type="Pfam" id="PF07478">
    <property type="entry name" value="Dala_Dala_lig_C"/>
    <property type="match status" value="1"/>
</dbReference>
<dbReference type="Gene3D" id="3.40.50.20">
    <property type="match status" value="1"/>
</dbReference>
<dbReference type="WBParaSite" id="PDA_v2.g21373.t1">
    <property type="protein sequence ID" value="PDA_v2.g21373.t1"/>
    <property type="gene ID" value="PDA_v2.g21373"/>
</dbReference>
<dbReference type="Proteomes" id="UP000887578">
    <property type="component" value="Unplaced"/>
</dbReference>
<name>A0A914PY68_9BILA</name>
<dbReference type="GO" id="GO:0046872">
    <property type="term" value="F:metal ion binding"/>
    <property type="evidence" value="ECO:0007669"/>
    <property type="project" value="InterPro"/>
</dbReference>
<dbReference type="GO" id="GO:0008716">
    <property type="term" value="F:D-alanine-D-alanine ligase activity"/>
    <property type="evidence" value="ECO:0007669"/>
    <property type="project" value="InterPro"/>
</dbReference>
<evidence type="ECO:0000256" key="1">
    <source>
        <dbReference type="ARBA" id="ARBA00022598"/>
    </source>
</evidence>
<evidence type="ECO:0000313" key="4">
    <source>
        <dbReference type="Proteomes" id="UP000887578"/>
    </source>
</evidence>
<evidence type="ECO:0000259" key="3">
    <source>
        <dbReference type="PROSITE" id="PS50975"/>
    </source>
</evidence>
<dbReference type="InterPro" id="IPR011095">
    <property type="entry name" value="Dala_Dala_lig_C"/>
</dbReference>
<dbReference type="PROSITE" id="PS50975">
    <property type="entry name" value="ATP_GRASP"/>
    <property type="match status" value="1"/>
</dbReference>
<evidence type="ECO:0000256" key="2">
    <source>
        <dbReference type="PROSITE-ProRule" id="PRU00409"/>
    </source>
</evidence>
<keyword evidence="4" id="KW-1185">Reference proteome</keyword>
<protein>
    <submittedName>
        <fullName evidence="5">ATP-grasp domain-containing protein</fullName>
    </submittedName>
</protein>
<evidence type="ECO:0000313" key="5">
    <source>
        <dbReference type="WBParaSite" id="PDA_v2.g21373.t1"/>
    </source>
</evidence>
<sequence length="458" mass="52690">MTESAEILSQISPLSSKRLTVILLKWKYPFYTHLPDFQKPKDAGLIGIFAEQIREKLFEGYDKYFDAIFWFKPDYTGANRVYVNANSVEIPEVEEILVKILKVLPKEKICLLETEEFMIEPICKLREKYSIPGPRSHELEYLRDKSVLKEIAAEKGIPTMKFAIFNSKNVQSAENEVQKIIKRIKTFPIFRKPISGCGSGGGGRINDESELHQFIKDEINKKEKSIYLMEECIKGKDVAEFWVSCVLLEDGNCKPFLNIVCKRGMTNSDHLKTGYPMPFNGFSLEQCEEEFPKLADFAIDVAKKLNPPAPHIFCVQGFQLKPNTSEYLLTEVGYRINGARGARVSYYGAGLSQETALLMCHLDPKYPVKQDPNRPKFYRRYLWYPFIKGTLKSKLEIPSDSPITSKIGYDWFIDEGTKMEAAESFGDFMVFLTIDDDNEKDVDKDLLWLEKNYRPDVV</sequence>
<dbReference type="SUPFAM" id="SSF56059">
    <property type="entry name" value="Glutathione synthetase ATP-binding domain-like"/>
    <property type="match status" value="1"/>
</dbReference>
<feature type="domain" description="ATP-grasp" evidence="3">
    <location>
        <begin position="149"/>
        <end position="362"/>
    </location>
</feature>
<reference evidence="5" key="1">
    <citation type="submission" date="2022-11" db="UniProtKB">
        <authorList>
            <consortium name="WormBaseParasite"/>
        </authorList>
    </citation>
    <scope>IDENTIFICATION</scope>
</reference>
<keyword evidence="2" id="KW-0067">ATP-binding</keyword>
<dbReference type="GO" id="GO:0005524">
    <property type="term" value="F:ATP binding"/>
    <property type="evidence" value="ECO:0007669"/>
    <property type="project" value="UniProtKB-UniRule"/>
</dbReference>
<dbReference type="InterPro" id="IPR013815">
    <property type="entry name" value="ATP_grasp_subdomain_1"/>
</dbReference>
<proteinExistence type="predicted"/>
<organism evidence="4 5">
    <name type="scientific">Panagrolaimus davidi</name>
    <dbReference type="NCBI Taxonomy" id="227884"/>
    <lineage>
        <taxon>Eukaryota</taxon>
        <taxon>Metazoa</taxon>
        <taxon>Ecdysozoa</taxon>
        <taxon>Nematoda</taxon>
        <taxon>Chromadorea</taxon>
        <taxon>Rhabditida</taxon>
        <taxon>Tylenchina</taxon>
        <taxon>Panagrolaimomorpha</taxon>
        <taxon>Panagrolaimoidea</taxon>
        <taxon>Panagrolaimidae</taxon>
        <taxon>Panagrolaimus</taxon>
    </lineage>
</organism>
<accession>A0A914PY68</accession>
<dbReference type="InterPro" id="IPR011761">
    <property type="entry name" value="ATP-grasp"/>
</dbReference>
<dbReference type="AlphaFoldDB" id="A0A914PY68"/>
<keyword evidence="2" id="KW-0547">Nucleotide-binding</keyword>